<evidence type="ECO:0000313" key="1">
    <source>
        <dbReference type="EMBL" id="PVH65337.1"/>
    </source>
</evidence>
<organism evidence="1">
    <name type="scientific">Panicum hallii</name>
    <dbReference type="NCBI Taxonomy" id="206008"/>
    <lineage>
        <taxon>Eukaryota</taxon>
        <taxon>Viridiplantae</taxon>
        <taxon>Streptophyta</taxon>
        <taxon>Embryophyta</taxon>
        <taxon>Tracheophyta</taxon>
        <taxon>Spermatophyta</taxon>
        <taxon>Magnoliopsida</taxon>
        <taxon>Liliopsida</taxon>
        <taxon>Poales</taxon>
        <taxon>Poaceae</taxon>
        <taxon>PACMAD clade</taxon>
        <taxon>Panicoideae</taxon>
        <taxon>Panicodae</taxon>
        <taxon>Paniceae</taxon>
        <taxon>Panicinae</taxon>
        <taxon>Panicum</taxon>
        <taxon>Panicum sect. Panicum</taxon>
    </lineage>
</organism>
<proteinExistence type="predicted"/>
<name>A0A2T8KT25_9POAL</name>
<protein>
    <submittedName>
        <fullName evidence="1">Uncharacterized protein</fullName>
    </submittedName>
</protein>
<dbReference type="Gramene" id="PVH65337">
    <property type="protein sequence ID" value="PVH65337"/>
    <property type="gene ID" value="PAHAL_2G466400"/>
</dbReference>
<gene>
    <name evidence="1" type="ORF">PAHAL_2G466400</name>
</gene>
<accession>A0A2T8KT25</accession>
<reference evidence="1" key="1">
    <citation type="submission" date="2018-04" db="EMBL/GenBank/DDBJ databases">
        <title>WGS assembly of Panicum hallii.</title>
        <authorList>
            <person name="Lovell J."/>
            <person name="Jenkins J."/>
            <person name="Lowry D."/>
            <person name="Mamidi S."/>
            <person name="Sreedasyam A."/>
            <person name="Weng X."/>
            <person name="Barry K."/>
            <person name="Bonette J."/>
            <person name="Campitelli B."/>
            <person name="Daum C."/>
            <person name="Gordon S."/>
            <person name="Gould B."/>
            <person name="Lipzen A."/>
            <person name="Macqueen A."/>
            <person name="Palacio-Mejia J."/>
            <person name="Plott C."/>
            <person name="Shakirov E."/>
            <person name="Shu S."/>
            <person name="Yoshinaga Y."/>
            <person name="Zane M."/>
            <person name="Rokhsar D."/>
            <person name="Grimwood J."/>
            <person name="Schmutz J."/>
            <person name="Juenger T."/>
        </authorList>
    </citation>
    <scope>NUCLEOTIDE SEQUENCE [LARGE SCALE GENOMIC DNA]</scope>
    <source>
        <strain evidence="1">FIL2</strain>
    </source>
</reference>
<sequence>MTTPENTLEFAIDCMADASNQLSNLDNELLVAVDLDYFDVHQMREALQFIAEGLLRDALQCKSFWMRGKLHLSTAALLASVHQIGVRISAQHRRHLVEATALTLATTPASPHGATTLHLTAMPRFSSILGEA</sequence>
<dbReference type="EMBL" id="CM008047">
    <property type="protein sequence ID" value="PVH65337.1"/>
    <property type="molecule type" value="Genomic_DNA"/>
</dbReference>
<dbReference type="Proteomes" id="UP000243499">
    <property type="component" value="Chromosome 2"/>
</dbReference>
<dbReference type="AlphaFoldDB" id="A0A2T8KT25"/>